<dbReference type="InterPro" id="IPR044843">
    <property type="entry name" value="Trans_IPPS_bact-type"/>
</dbReference>
<keyword evidence="4" id="KW-0125">Carotenoid biosynthesis</keyword>
<dbReference type="OrthoDB" id="9807580at2"/>
<dbReference type="InterPro" id="IPR019845">
    <property type="entry name" value="Squalene/phytoene_synthase_CS"/>
</dbReference>
<dbReference type="InterPro" id="IPR008949">
    <property type="entry name" value="Isoprenoid_synthase_dom_sf"/>
</dbReference>
<dbReference type="SFLD" id="SFLDS00005">
    <property type="entry name" value="Isoprenoid_Synthase_Type_I"/>
    <property type="match status" value="1"/>
</dbReference>
<keyword evidence="3" id="KW-0808">Transferase</keyword>
<evidence type="ECO:0000256" key="2">
    <source>
        <dbReference type="ARBA" id="ARBA00006251"/>
    </source>
</evidence>
<sequence>MQPALPDALDADIVACARLIRGGSRSFHAASLLLPRRVRAPAYALYAFCRLADDAVDLGGGSAALDALRRRLDDLYAGRPAPIAADRAMAAVVREFAIPIDLPAALLEGFAWDLAGRRYADLPQLRAYAARVAGSVGAMMALLMETRDEDSLARAGDLGMAMQLSNIVRDVGEDAAAGRLYLPLDWLAAAGIDAERFLARPVFDARLAGIVSRLVQAADQHYRRADPAITRLPFACRPGIAAARWLYAEIGNEVLRQGGDSVTRRAVVSGRRKVWRLTQAVGVQLALTVLAGRSGSDDVPTHELRFLVEAVRCSPVAAPRKARSFDEEAGWVIDLFHRLEREARLEQQRSRA</sequence>
<dbReference type="SUPFAM" id="SSF48576">
    <property type="entry name" value="Terpenoid synthases"/>
    <property type="match status" value="1"/>
</dbReference>
<dbReference type="SFLD" id="SFLDG01018">
    <property type="entry name" value="Squalene/Phytoene_Synthase_Lik"/>
    <property type="match status" value="1"/>
</dbReference>
<reference evidence="6 7" key="1">
    <citation type="submission" date="2019-03" db="EMBL/GenBank/DDBJ databases">
        <title>Genomic Encyclopedia of Type Strains, Phase III (KMG-III): the genomes of soil and plant-associated and newly described type strains.</title>
        <authorList>
            <person name="Whitman W."/>
        </authorList>
    </citation>
    <scope>NUCLEOTIDE SEQUENCE [LARGE SCALE GENOMIC DNA]</scope>
    <source>
        <strain evidence="6 7">CGMCC 1.7660</strain>
    </source>
</reference>
<dbReference type="Gene3D" id="1.10.600.10">
    <property type="entry name" value="Farnesyl Diphosphate Synthase"/>
    <property type="match status" value="1"/>
</dbReference>
<dbReference type="SFLD" id="SFLDG01212">
    <property type="entry name" value="Phytoene_synthase_like"/>
    <property type="match status" value="1"/>
</dbReference>
<dbReference type="GO" id="GO:0051996">
    <property type="term" value="F:squalene synthase [NAD(P)H] activity"/>
    <property type="evidence" value="ECO:0007669"/>
    <property type="project" value="InterPro"/>
</dbReference>
<dbReference type="AlphaFoldDB" id="A0A4R6WYQ8"/>
<comment type="similarity">
    <text evidence="2">Belongs to the phytoene/squalene synthase family.</text>
</comment>
<evidence type="ECO:0000256" key="3">
    <source>
        <dbReference type="ARBA" id="ARBA00022679"/>
    </source>
</evidence>
<comment type="caution">
    <text evidence="6">The sequence shown here is derived from an EMBL/GenBank/DDBJ whole genome shotgun (WGS) entry which is preliminary data.</text>
</comment>
<evidence type="ECO:0000313" key="6">
    <source>
        <dbReference type="EMBL" id="TDQ82927.1"/>
    </source>
</evidence>
<protein>
    <submittedName>
        <fullName evidence="6">Phytoene synthase</fullName>
    </submittedName>
</protein>
<dbReference type="EMBL" id="SNYW01000007">
    <property type="protein sequence ID" value="TDQ82927.1"/>
    <property type="molecule type" value="Genomic_DNA"/>
</dbReference>
<dbReference type="Pfam" id="PF00494">
    <property type="entry name" value="SQS_PSY"/>
    <property type="match status" value="1"/>
</dbReference>
<comment type="pathway">
    <text evidence="1">Carotenoid biosynthesis; phytoene biosynthesis.</text>
</comment>
<dbReference type="InterPro" id="IPR002060">
    <property type="entry name" value="Squ/phyt_synthse"/>
</dbReference>
<organism evidence="6 7">
    <name type="scientific">Dongia mobilis</name>
    <dbReference type="NCBI Taxonomy" id="578943"/>
    <lineage>
        <taxon>Bacteria</taxon>
        <taxon>Pseudomonadati</taxon>
        <taxon>Pseudomonadota</taxon>
        <taxon>Alphaproteobacteria</taxon>
        <taxon>Rhodospirillales</taxon>
        <taxon>Dongiaceae</taxon>
        <taxon>Dongia</taxon>
    </lineage>
</organism>
<dbReference type="Proteomes" id="UP000295783">
    <property type="component" value="Unassembled WGS sequence"/>
</dbReference>
<dbReference type="CDD" id="cd00683">
    <property type="entry name" value="Trans_IPPS_HH"/>
    <property type="match status" value="1"/>
</dbReference>
<evidence type="ECO:0000313" key="7">
    <source>
        <dbReference type="Proteomes" id="UP000295783"/>
    </source>
</evidence>
<dbReference type="GO" id="GO:0016117">
    <property type="term" value="P:carotenoid biosynthetic process"/>
    <property type="evidence" value="ECO:0007669"/>
    <property type="project" value="UniProtKB-KW"/>
</dbReference>
<dbReference type="InterPro" id="IPR033904">
    <property type="entry name" value="Trans_IPPS_HH"/>
</dbReference>
<evidence type="ECO:0000256" key="1">
    <source>
        <dbReference type="ARBA" id="ARBA00004684"/>
    </source>
</evidence>
<evidence type="ECO:0000256" key="4">
    <source>
        <dbReference type="ARBA" id="ARBA00022746"/>
    </source>
</evidence>
<dbReference type="GO" id="GO:0004311">
    <property type="term" value="F:geranylgeranyl diphosphate synthase activity"/>
    <property type="evidence" value="ECO:0007669"/>
    <property type="project" value="InterPro"/>
</dbReference>
<dbReference type="PROSITE" id="PS01045">
    <property type="entry name" value="SQUALEN_PHYTOEN_SYN_2"/>
    <property type="match status" value="1"/>
</dbReference>
<comment type="cofactor">
    <cofactor evidence="5">
        <name>ATP</name>
        <dbReference type="ChEBI" id="CHEBI:30616"/>
    </cofactor>
</comment>
<gene>
    <name evidence="6" type="ORF">A8950_1208</name>
</gene>
<accession>A0A4R6WYQ8</accession>
<keyword evidence="7" id="KW-1185">Reference proteome</keyword>
<proteinExistence type="inferred from homology"/>
<name>A0A4R6WYQ8_9PROT</name>
<dbReference type="FunFam" id="1.10.600.10:FF:000020">
    <property type="entry name" value="Phytoene synthase"/>
    <property type="match status" value="1"/>
</dbReference>
<dbReference type="PANTHER" id="PTHR31480">
    <property type="entry name" value="BIFUNCTIONAL LYCOPENE CYCLASE/PHYTOENE SYNTHASE"/>
    <property type="match status" value="1"/>
</dbReference>
<evidence type="ECO:0000256" key="5">
    <source>
        <dbReference type="ARBA" id="ARBA00053028"/>
    </source>
</evidence>